<accession>A0ABQ3ART2</accession>
<dbReference type="Proteomes" id="UP000600946">
    <property type="component" value="Unassembled WGS sequence"/>
</dbReference>
<gene>
    <name evidence="1" type="ORF">GCM10010326_66140</name>
</gene>
<organism evidence="1 2">
    <name type="scientific">Streptomyces xanthochromogenes</name>
    <dbReference type="NCBI Taxonomy" id="67384"/>
    <lineage>
        <taxon>Bacteria</taxon>
        <taxon>Bacillati</taxon>
        <taxon>Actinomycetota</taxon>
        <taxon>Actinomycetes</taxon>
        <taxon>Kitasatosporales</taxon>
        <taxon>Streptomycetaceae</taxon>
        <taxon>Streptomyces</taxon>
    </lineage>
</organism>
<proteinExistence type="predicted"/>
<name>A0ABQ3ART2_9ACTN</name>
<keyword evidence="2" id="KW-1185">Reference proteome</keyword>
<protein>
    <submittedName>
        <fullName evidence="1">Uncharacterized protein</fullName>
    </submittedName>
</protein>
<evidence type="ECO:0000313" key="1">
    <source>
        <dbReference type="EMBL" id="GGY62057.1"/>
    </source>
</evidence>
<sequence length="112" mass="11665">MRVEDLDLVRVLVSAGARCGDYEPAVGQAIQMRPAGSHGAQFGEFGVTVRIDGSDQRVKGTDSVASLRNVVGKQPVRGAENVDGTGQNVTVMVRMGQMGVGNEDGLLHGGLS</sequence>
<evidence type="ECO:0000313" key="2">
    <source>
        <dbReference type="Proteomes" id="UP000600946"/>
    </source>
</evidence>
<comment type="caution">
    <text evidence="1">The sequence shown here is derived from an EMBL/GenBank/DDBJ whole genome shotgun (WGS) entry which is preliminary data.</text>
</comment>
<reference evidence="2" key="1">
    <citation type="journal article" date="2019" name="Int. J. Syst. Evol. Microbiol.">
        <title>The Global Catalogue of Microorganisms (GCM) 10K type strain sequencing project: providing services to taxonomists for standard genome sequencing and annotation.</title>
        <authorList>
            <consortium name="The Broad Institute Genomics Platform"/>
            <consortium name="The Broad Institute Genome Sequencing Center for Infectious Disease"/>
            <person name="Wu L."/>
            <person name="Ma J."/>
        </authorList>
    </citation>
    <scope>NUCLEOTIDE SEQUENCE [LARGE SCALE GENOMIC DNA]</scope>
    <source>
        <strain evidence="2">JCM 4594</strain>
    </source>
</reference>
<dbReference type="EMBL" id="BMUU01000015">
    <property type="protein sequence ID" value="GGY62057.1"/>
    <property type="molecule type" value="Genomic_DNA"/>
</dbReference>